<gene>
    <name evidence="1" type="ORF">PT974_00108</name>
</gene>
<sequence length="70" mass="7806">MRGAVIQKKISIRIRRSVFEVRSQEDIKAQFSVHETKPGDAEEEAKGARRILAGYDKATNDGSSKSLNMV</sequence>
<keyword evidence="2" id="KW-1185">Reference proteome</keyword>
<reference evidence="1 2" key="1">
    <citation type="submission" date="2024-01" db="EMBL/GenBank/DDBJ databases">
        <title>Complete genome of Cladobotryum mycophilum ATHUM6906.</title>
        <authorList>
            <person name="Christinaki A.C."/>
            <person name="Myridakis A.I."/>
            <person name="Kouvelis V.N."/>
        </authorList>
    </citation>
    <scope>NUCLEOTIDE SEQUENCE [LARGE SCALE GENOMIC DNA]</scope>
    <source>
        <strain evidence="1 2">ATHUM6906</strain>
    </source>
</reference>
<dbReference type="Proteomes" id="UP001338125">
    <property type="component" value="Unassembled WGS sequence"/>
</dbReference>
<organism evidence="1 2">
    <name type="scientific">Cladobotryum mycophilum</name>
    <dbReference type="NCBI Taxonomy" id="491253"/>
    <lineage>
        <taxon>Eukaryota</taxon>
        <taxon>Fungi</taxon>
        <taxon>Dikarya</taxon>
        <taxon>Ascomycota</taxon>
        <taxon>Pezizomycotina</taxon>
        <taxon>Sordariomycetes</taxon>
        <taxon>Hypocreomycetidae</taxon>
        <taxon>Hypocreales</taxon>
        <taxon>Hypocreaceae</taxon>
        <taxon>Cladobotryum</taxon>
    </lineage>
</organism>
<protein>
    <submittedName>
        <fullName evidence="1">Uncharacterized protein</fullName>
    </submittedName>
</protein>
<evidence type="ECO:0000313" key="2">
    <source>
        <dbReference type="Proteomes" id="UP001338125"/>
    </source>
</evidence>
<proteinExistence type="predicted"/>
<name>A0ABR0SZW0_9HYPO</name>
<evidence type="ECO:0000313" key="1">
    <source>
        <dbReference type="EMBL" id="KAK5997751.1"/>
    </source>
</evidence>
<dbReference type="EMBL" id="JAVFKD010000001">
    <property type="protein sequence ID" value="KAK5997751.1"/>
    <property type="molecule type" value="Genomic_DNA"/>
</dbReference>
<accession>A0ABR0SZW0</accession>
<comment type="caution">
    <text evidence="1">The sequence shown here is derived from an EMBL/GenBank/DDBJ whole genome shotgun (WGS) entry which is preliminary data.</text>
</comment>